<dbReference type="Pfam" id="PF01936">
    <property type="entry name" value="NYN"/>
    <property type="match status" value="1"/>
</dbReference>
<reference evidence="2 3" key="2">
    <citation type="journal article" date="2017" name="Genome Biol.">
        <title>New reference genome sequences of hot pepper reveal the massive evolution of plant disease-resistance genes by retroduplication.</title>
        <authorList>
            <person name="Kim S."/>
            <person name="Park J."/>
            <person name="Yeom S.I."/>
            <person name="Kim Y.M."/>
            <person name="Seo E."/>
            <person name="Kim K.T."/>
            <person name="Kim M.S."/>
            <person name="Lee J.M."/>
            <person name="Cheong K."/>
            <person name="Shin H.S."/>
            <person name="Kim S.B."/>
            <person name="Han K."/>
            <person name="Lee J."/>
            <person name="Park M."/>
            <person name="Lee H.A."/>
            <person name="Lee H.Y."/>
            <person name="Lee Y."/>
            <person name="Oh S."/>
            <person name="Lee J.H."/>
            <person name="Choi E."/>
            <person name="Choi E."/>
            <person name="Lee S.E."/>
            <person name="Jeon J."/>
            <person name="Kim H."/>
            <person name="Choi G."/>
            <person name="Song H."/>
            <person name="Lee J."/>
            <person name="Lee S.C."/>
            <person name="Kwon J.K."/>
            <person name="Lee H.Y."/>
            <person name="Koo N."/>
            <person name="Hong Y."/>
            <person name="Kim R.W."/>
            <person name="Kang W.H."/>
            <person name="Huh J.H."/>
            <person name="Kang B.C."/>
            <person name="Yang T.J."/>
            <person name="Lee Y.H."/>
            <person name="Bennetzen J.L."/>
            <person name="Choi D."/>
        </authorList>
    </citation>
    <scope>NUCLEOTIDE SEQUENCE [LARGE SCALE GENOMIC DNA]</scope>
    <source>
        <strain evidence="3">cv. CM334</strain>
    </source>
</reference>
<dbReference type="InterPro" id="IPR024768">
    <property type="entry name" value="Marf1"/>
</dbReference>
<dbReference type="CDD" id="cd10910">
    <property type="entry name" value="PIN_limkain_b1_N_like"/>
    <property type="match status" value="1"/>
</dbReference>
<dbReference type="GO" id="GO:0005777">
    <property type="term" value="C:peroxisome"/>
    <property type="evidence" value="ECO:0007669"/>
    <property type="project" value="InterPro"/>
</dbReference>
<proteinExistence type="predicted"/>
<accession>A0A2G2ZX69</accession>
<evidence type="ECO:0000313" key="3">
    <source>
        <dbReference type="Proteomes" id="UP000222542"/>
    </source>
</evidence>
<evidence type="ECO:0000259" key="1">
    <source>
        <dbReference type="Pfam" id="PF01936"/>
    </source>
</evidence>
<keyword evidence="3" id="KW-1185">Reference proteome</keyword>
<sequence>MRRDTTIGCGEGAAVWISVWWDIENYQVPSESDPHAIAQNISSMLTNMNYGVPVSISAYGDMIKISASVQQALNSTEIGLDHFPSGIIYDFFPVCVVVTRLGLLPFDLFWIIMESSFVVVTMENSKTIPLVEVNDLNSPAFWDKNKAANPKRTELSSILKTKTEIVGGEPPSLGSLGAESYSQLKDTELSILNWTELILILLNFLSSVID</sequence>
<name>A0A2G2ZX69_CAPAN</name>
<comment type="caution">
    <text evidence="2">The sequence shown here is derived from an EMBL/GenBank/DDBJ whole genome shotgun (WGS) entry which is preliminary data.</text>
</comment>
<dbReference type="AlphaFoldDB" id="A0A2G2ZX69"/>
<gene>
    <name evidence="2" type="ORF">T459_08662</name>
</gene>
<evidence type="ECO:0000313" key="2">
    <source>
        <dbReference type="EMBL" id="PHT86556.1"/>
    </source>
</evidence>
<dbReference type="PANTHER" id="PTHR14379">
    <property type="entry name" value="LIMKAIN B LKAP"/>
    <property type="match status" value="1"/>
</dbReference>
<dbReference type="GO" id="GO:0010468">
    <property type="term" value="P:regulation of gene expression"/>
    <property type="evidence" value="ECO:0007669"/>
    <property type="project" value="InterPro"/>
</dbReference>
<protein>
    <recommendedName>
        <fullName evidence="1">NYN domain-containing protein</fullName>
    </recommendedName>
</protein>
<feature type="domain" description="NYN" evidence="1">
    <location>
        <begin position="17"/>
        <end position="84"/>
    </location>
</feature>
<dbReference type="Proteomes" id="UP000222542">
    <property type="component" value="Unassembled WGS sequence"/>
</dbReference>
<dbReference type="EMBL" id="AYRZ02000003">
    <property type="protein sequence ID" value="PHT86556.1"/>
    <property type="molecule type" value="Genomic_DNA"/>
</dbReference>
<dbReference type="GO" id="GO:0004540">
    <property type="term" value="F:RNA nuclease activity"/>
    <property type="evidence" value="ECO:0007669"/>
    <property type="project" value="InterPro"/>
</dbReference>
<dbReference type="InterPro" id="IPR021139">
    <property type="entry name" value="NYN"/>
</dbReference>
<organism evidence="2 3">
    <name type="scientific">Capsicum annuum</name>
    <name type="common">Capsicum pepper</name>
    <dbReference type="NCBI Taxonomy" id="4072"/>
    <lineage>
        <taxon>Eukaryota</taxon>
        <taxon>Viridiplantae</taxon>
        <taxon>Streptophyta</taxon>
        <taxon>Embryophyta</taxon>
        <taxon>Tracheophyta</taxon>
        <taxon>Spermatophyta</taxon>
        <taxon>Magnoliopsida</taxon>
        <taxon>eudicotyledons</taxon>
        <taxon>Gunneridae</taxon>
        <taxon>Pentapetalae</taxon>
        <taxon>asterids</taxon>
        <taxon>lamiids</taxon>
        <taxon>Solanales</taxon>
        <taxon>Solanaceae</taxon>
        <taxon>Solanoideae</taxon>
        <taxon>Capsiceae</taxon>
        <taxon>Capsicum</taxon>
    </lineage>
</organism>
<reference evidence="2 3" key="1">
    <citation type="journal article" date="2014" name="Nat. Genet.">
        <title>Genome sequence of the hot pepper provides insights into the evolution of pungency in Capsicum species.</title>
        <authorList>
            <person name="Kim S."/>
            <person name="Park M."/>
            <person name="Yeom S.I."/>
            <person name="Kim Y.M."/>
            <person name="Lee J.M."/>
            <person name="Lee H.A."/>
            <person name="Seo E."/>
            <person name="Choi J."/>
            <person name="Cheong K."/>
            <person name="Kim K.T."/>
            <person name="Jung K."/>
            <person name="Lee G.W."/>
            <person name="Oh S.K."/>
            <person name="Bae C."/>
            <person name="Kim S.B."/>
            <person name="Lee H.Y."/>
            <person name="Kim S.Y."/>
            <person name="Kim M.S."/>
            <person name="Kang B.C."/>
            <person name="Jo Y.D."/>
            <person name="Yang H.B."/>
            <person name="Jeong H.J."/>
            <person name="Kang W.H."/>
            <person name="Kwon J.K."/>
            <person name="Shin C."/>
            <person name="Lim J.Y."/>
            <person name="Park J.H."/>
            <person name="Huh J.H."/>
            <person name="Kim J.S."/>
            <person name="Kim B.D."/>
            <person name="Cohen O."/>
            <person name="Paran I."/>
            <person name="Suh M.C."/>
            <person name="Lee S.B."/>
            <person name="Kim Y.K."/>
            <person name="Shin Y."/>
            <person name="Noh S.J."/>
            <person name="Park J."/>
            <person name="Seo Y.S."/>
            <person name="Kwon S.Y."/>
            <person name="Kim H.A."/>
            <person name="Park J.M."/>
            <person name="Kim H.J."/>
            <person name="Choi S.B."/>
            <person name="Bosland P.W."/>
            <person name="Reeves G."/>
            <person name="Jo S.H."/>
            <person name="Lee B.W."/>
            <person name="Cho H.T."/>
            <person name="Choi H.S."/>
            <person name="Lee M.S."/>
            <person name="Yu Y."/>
            <person name="Do Choi Y."/>
            <person name="Park B.S."/>
            <person name="van Deynze A."/>
            <person name="Ashrafi H."/>
            <person name="Hill T."/>
            <person name="Kim W.T."/>
            <person name="Pai H.S."/>
            <person name="Ahn H.K."/>
            <person name="Yeam I."/>
            <person name="Giovannoni J.J."/>
            <person name="Rose J.K."/>
            <person name="Sorensen I."/>
            <person name="Lee S.J."/>
            <person name="Kim R.W."/>
            <person name="Choi I.Y."/>
            <person name="Choi B.S."/>
            <person name="Lim J.S."/>
            <person name="Lee Y.H."/>
            <person name="Choi D."/>
        </authorList>
    </citation>
    <scope>NUCLEOTIDE SEQUENCE [LARGE SCALE GENOMIC DNA]</scope>
    <source>
        <strain evidence="3">cv. CM334</strain>
    </source>
</reference>
<dbReference type="PANTHER" id="PTHR14379:SF7">
    <property type="entry name" value="ENDONUCLEASE OR GLYCOSYL HYDROLASE-RELATED"/>
    <property type="match status" value="1"/>
</dbReference>
<dbReference type="Gramene" id="PHT86556">
    <property type="protein sequence ID" value="PHT86556"/>
    <property type="gene ID" value="T459_08662"/>
</dbReference>
<dbReference type="STRING" id="4072.A0A2G2ZX69"/>